<organism evidence="1 2">
    <name type="scientific">Sphingobacterium athyrii</name>
    <dbReference type="NCBI Taxonomy" id="2152717"/>
    <lineage>
        <taxon>Bacteria</taxon>
        <taxon>Pseudomonadati</taxon>
        <taxon>Bacteroidota</taxon>
        <taxon>Sphingobacteriia</taxon>
        <taxon>Sphingobacteriales</taxon>
        <taxon>Sphingobacteriaceae</taxon>
        <taxon>Sphingobacterium</taxon>
    </lineage>
</organism>
<comment type="caution">
    <text evidence="1">The sequence shown here is derived from an EMBL/GenBank/DDBJ whole genome shotgun (WGS) entry which is preliminary data.</text>
</comment>
<dbReference type="RefSeq" id="WP_108633753.1">
    <property type="nucleotide sequence ID" value="NZ_QCXX01000003.1"/>
</dbReference>
<keyword evidence="2" id="KW-1185">Reference proteome</keyword>
<reference evidence="1 2" key="1">
    <citation type="submission" date="2018-04" db="EMBL/GenBank/DDBJ databases">
        <title>Sphingobacterium sp. M46 Genome.</title>
        <authorList>
            <person name="Cheng J."/>
            <person name="Li Y."/>
        </authorList>
    </citation>
    <scope>NUCLEOTIDE SEQUENCE [LARGE SCALE GENOMIC DNA]</scope>
    <source>
        <strain evidence="1 2">M46</strain>
    </source>
</reference>
<protein>
    <submittedName>
        <fullName evidence="1">Uncharacterized protein</fullName>
    </submittedName>
</protein>
<sequence>MEGVTSFNKVISEMELNDLETSLKELSLNPLDSLFNSIDFEEFEQVLYRLAYNPENGDVNFFIYTYMLRLLGGKENDWRIHLSISRLMGGILNHIDGCELIGLYHAKEADKLKPMDADILEFILYYNHIPEKILSDEEALVYSQKLLVVKPDSDIVKRDI</sequence>
<dbReference type="EMBL" id="QCXX01000003">
    <property type="protein sequence ID" value="PUV23824.1"/>
    <property type="molecule type" value="Genomic_DNA"/>
</dbReference>
<dbReference type="OrthoDB" id="706619at2"/>
<name>A0A363NSS2_9SPHI</name>
<accession>A0A363NSS2</accession>
<evidence type="ECO:0000313" key="2">
    <source>
        <dbReference type="Proteomes" id="UP000250831"/>
    </source>
</evidence>
<dbReference type="Proteomes" id="UP000250831">
    <property type="component" value="Unassembled WGS sequence"/>
</dbReference>
<gene>
    <name evidence="1" type="ORF">DCO56_10555</name>
</gene>
<evidence type="ECO:0000313" key="1">
    <source>
        <dbReference type="EMBL" id="PUV23824.1"/>
    </source>
</evidence>
<proteinExistence type="predicted"/>
<dbReference type="AlphaFoldDB" id="A0A363NSS2"/>